<reference evidence="2 3" key="1">
    <citation type="submission" date="2016-01" db="EMBL/GenBank/DDBJ databases">
        <authorList>
            <person name="Peeters C."/>
        </authorList>
    </citation>
    <scope>NUCLEOTIDE SEQUENCE [LARGE SCALE GENOMIC DNA]</scope>
    <source>
        <strain evidence="2">LMG 29315</strain>
    </source>
</reference>
<dbReference type="EMBL" id="FCNV02000010">
    <property type="protein sequence ID" value="SAL40853.1"/>
    <property type="molecule type" value="Genomic_DNA"/>
</dbReference>
<keyword evidence="1" id="KW-0812">Transmembrane</keyword>
<dbReference type="InterPro" id="IPR007047">
    <property type="entry name" value="Flp_Fap"/>
</dbReference>
<name>A0A658R1V0_9BURK</name>
<evidence type="ECO:0000256" key="1">
    <source>
        <dbReference type="SAM" id="Phobius"/>
    </source>
</evidence>
<dbReference type="AlphaFoldDB" id="A0A658R1V0"/>
<comment type="caution">
    <text evidence="2">The sequence shown here is derived from an EMBL/GenBank/DDBJ whole genome shotgun (WGS) entry which is preliminary data.</text>
</comment>
<accession>A0A658R1V0</accession>
<evidence type="ECO:0000313" key="2">
    <source>
        <dbReference type="EMBL" id="SAL40853.1"/>
    </source>
</evidence>
<sequence>MRDERGVSAMEYAILAGIVVIALVAATTSFSSTITNLWAGITGAITKATPS</sequence>
<keyword evidence="1" id="KW-1133">Transmembrane helix</keyword>
<protein>
    <submittedName>
        <fullName evidence="2">Flp/Fap pilin component</fullName>
    </submittedName>
</protein>
<proteinExistence type="predicted"/>
<gene>
    <name evidence="2" type="ORF">AWB72_04295</name>
</gene>
<keyword evidence="1" id="KW-0472">Membrane</keyword>
<feature type="transmembrane region" description="Helical" evidence="1">
    <location>
        <begin position="12"/>
        <end position="30"/>
    </location>
</feature>
<evidence type="ECO:0000313" key="3">
    <source>
        <dbReference type="Proteomes" id="UP000198263"/>
    </source>
</evidence>
<organism evidence="2 3">
    <name type="scientific">Caballeronia concitans</name>
    <dbReference type="NCBI Taxonomy" id="1777133"/>
    <lineage>
        <taxon>Bacteria</taxon>
        <taxon>Pseudomonadati</taxon>
        <taxon>Pseudomonadota</taxon>
        <taxon>Betaproteobacteria</taxon>
        <taxon>Burkholderiales</taxon>
        <taxon>Burkholderiaceae</taxon>
        <taxon>Caballeronia</taxon>
    </lineage>
</organism>
<dbReference type="Proteomes" id="UP000198263">
    <property type="component" value="Unassembled WGS sequence"/>
</dbReference>
<dbReference type="Pfam" id="PF04964">
    <property type="entry name" value="Flp_Fap"/>
    <property type="match status" value="1"/>
</dbReference>
<keyword evidence="3" id="KW-1185">Reference proteome</keyword>